<accession>A0A2S0US08</accession>
<protein>
    <submittedName>
        <fullName evidence="2">Uncharacterized protein</fullName>
    </submittedName>
</protein>
<gene>
    <name evidence="2" type="ORF">HYN69_18375</name>
</gene>
<keyword evidence="3" id="KW-1185">Reference proteome</keyword>
<reference evidence="2 3" key="1">
    <citation type="submission" date="2018-04" db="EMBL/GenBank/DDBJ databases">
        <title>Genome sequencing of Gemmobacter.</title>
        <authorList>
            <person name="Yi H."/>
            <person name="Baek M.-G."/>
        </authorList>
    </citation>
    <scope>NUCLEOTIDE SEQUENCE [LARGE SCALE GENOMIC DNA]</scope>
    <source>
        <strain evidence="2 3">HYN0069</strain>
        <plasmid evidence="3">Plasmid unnamed1</plasmid>
    </source>
</reference>
<evidence type="ECO:0000313" key="2">
    <source>
        <dbReference type="EMBL" id="AWB50570.1"/>
    </source>
</evidence>
<dbReference type="KEGG" id="geh:HYN69_18375"/>
<evidence type="ECO:0000313" key="3">
    <source>
        <dbReference type="Proteomes" id="UP000244496"/>
    </source>
</evidence>
<dbReference type="EMBL" id="CP028919">
    <property type="protein sequence ID" value="AWB50570.1"/>
    <property type="molecule type" value="Genomic_DNA"/>
</dbReference>
<organism evidence="2 3">
    <name type="scientific">Paragemmobacter aquarius</name>
    <dbReference type="NCBI Taxonomy" id="2169400"/>
    <lineage>
        <taxon>Bacteria</taxon>
        <taxon>Pseudomonadati</taxon>
        <taxon>Pseudomonadota</taxon>
        <taxon>Alphaproteobacteria</taxon>
        <taxon>Rhodobacterales</taxon>
        <taxon>Paracoccaceae</taxon>
        <taxon>Paragemmobacter</taxon>
    </lineage>
</organism>
<keyword evidence="1" id="KW-0732">Signal</keyword>
<dbReference type="Proteomes" id="UP000244496">
    <property type="component" value="Plasmid unnamed1"/>
</dbReference>
<feature type="chain" id="PRO_5015397297" evidence="1">
    <location>
        <begin position="28"/>
        <end position="145"/>
    </location>
</feature>
<evidence type="ECO:0000256" key="1">
    <source>
        <dbReference type="SAM" id="SignalP"/>
    </source>
</evidence>
<sequence>MNLIIKQLSCVTFAAALGFSVVAPATAQVAVAVPQAALGATADSCTSAAACDVAVQALIDQLVASNPGTDPALILASVVSAIAAAYNAGTFPDVAAGFALASAAGIATANGFSALAAAAIAAATTVAAGDTIDLEAVAEASGSPA</sequence>
<keyword evidence="2" id="KW-0614">Plasmid</keyword>
<feature type="signal peptide" evidence="1">
    <location>
        <begin position="1"/>
        <end position="27"/>
    </location>
</feature>
<name>A0A2S0US08_9RHOB</name>
<dbReference type="AlphaFoldDB" id="A0A2S0US08"/>
<geneLocation type="plasmid" evidence="2">
    <name>unnamed1</name>
</geneLocation>
<proteinExistence type="predicted"/>